<dbReference type="GO" id="GO:0004842">
    <property type="term" value="F:ubiquitin-protein transferase activity"/>
    <property type="evidence" value="ECO:0007669"/>
    <property type="project" value="InterPro"/>
</dbReference>
<dbReference type="PROSITE" id="PS51284">
    <property type="entry name" value="DOC"/>
    <property type="match status" value="1"/>
</dbReference>
<dbReference type="SUPFAM" id="SSF56204">
    <property type="entry name" value="Hect, E3 ligase catalytic domain"/>
    <property type="match status" value="2"/>
</dbReference>
<dbReference type="Gene3D" id="3.30.2410.10">
    <property type="entry name" value="Hect, E3 ligase catalytic domain"/>
    <property type="match status" value="1"/>
</dbReference>
<dbReference type="Gene3D" id="2.60.120.260">
    <property type="entry name" value="Galactose-binding domain-like"/>
    <property type="match status" value="1"/>
</dbReference>
<dbReference type="InterPro" id="IPR008979">
    <property type="entry name" value="Galactose-bd-like_sf"/>
</dbReference>
<reference evidence="7" key="2">
    <citation type="submission" date="2025-08" db="UniProtKB">
        <authorList>
            <consortium name="Ensembl"/>
        </authorList>
    </citation>
    <scope>IDENTIFICATION</scope>
</reference>
<dbReference type="Pfam" id="PF03256">
    <property type="entry name" value="ANAPC10"/>
    <property type="match status" value="1"/>
</dbReference>
<keyword evidence="2 3" id="KW-0833">Ubl conjugation pathway</keyword>
<dbReference type="GO" id="GO:0043161">
    <property type="term" value="P:proteasome-mediated ubiquitin-dependent protein catabolic process"/>
    <property type="evidence" value="ECO:0007669"/>
    <property type="project" value="TreeGrafter"/>
</dbReference>
<name>A0A8C3C9Z5_CAIMO</name>
<evidence type="ECO:0000259" key="5">
    <source>
        <dbReference type="PROSITE" id="PS50237"/>
    </source>
</evidence>
<dbReference type="SMART" id="SM01337">
    <property type="entry name" value="APC10"/>
    <property type="match status" value="1"/>
</dbReference>
<dbReference type="SMART" id="SM00119">
    <property type="entry name" value="HECTc"/>
    <property type="match status" value="1"/>
</dbReference>
<evidence type="ECO:0000256" key="2">
    <source>
        <dbReference type="ARBA" id="ARBA00022786"/>
    </source>
</evidence>
<accession>A0A8C3C9Z5</accession>
<dbReference type="PROSITE" id="PS50237">
    <property type="entry name" value="HECT"/>
    <property type="match status" value="1"/>
</dbReference>
<evidence type="ECO:0000313" key="7">
    <source>
        <dbReference type="Ensembl" id="ENSCMMP00000017442.1"/>
    </source>
</evidence>
<dbReference type="PANTHER" id="PTHR46654:SF1">
    <property type="entry name" value="E3 UBIQUITIN-PROTEIN LIGASE HECTD3"/>
    <property type="match status" value="1"/>
</dbReference>
<reference evidence="7" key="1">
    <citation type="submission" date="2018-09" db="EMBL/GenBank/DDBJ databases">
        <title>Common duck and Muscovy duck high density SNP chip.</title>
        <authorList>
            <person name="Vignal A."/>
            <person name="Thebault N."/>
            <person name="Warren W.C."/>
        </authorList>
    </citation>
    <scope>NUCLEOTIDE SEQUENCE [LARGE SCALE GENOMIC DNA]</scope>
</reference>
<keyword evidence="8" id="KW-1185">Reference proteome</keyword>
<keyword evidence="1" id="KW-0808">Transferase</keyword>
<organism evidence="7 8">
    <name type="scientific">Cairina moschata</name>
    <name type="common">Muscovy duck</name>
    <dbReference type="NCBI Taxonomy" id="8855"/>
    <lineage>
        <taxon>Eukaryota</taxon>
        <taxon>Metazoa</taxon>
        <taxon>Chordata</taxon>
        <taxon>Craniata</taxon>
        <taxon>Vertebrata</taxon>
        <taxon>Euteleostomi</taxon>
        <taxon>Archelosauria</taxon>
        <taxon>Archosauria</taxon>
        <taxon>Dinosauria</taxon>
        <taxon>Saurischia</taxon>
        <taxon>Theropoda</taxon>
        <taxon>Coelurosauria</taxon>
        <taxon>Aves</taxon>
        <taxon>Neognathae</taxon>
        <taxon>Galloanserae</taxon>
        <taxon>Anseriformes</taxon>
        <taxon>Anatidae</taxon>
        <taxon>Anatinae</taxon>
        <taxon>Cairina</taxon>
    </lineage>
</organism>
<feature type="domain" description="HECT" evidence="5">
    <location>
        <begin position="518"/>
        <end position="885"/>
    </location>
</feature>
<dbReference type="Proteomes" id="UP000694556">
    <property type="component" value="Chromosome 8"/>
</dbReference>
<dbReference type="SUPFAM" id="SSF49785">
    <property type="entry name" value="Galactose-binding domain-like"/>
    <property type="match status" value="1"/>
</dbReference>
<dbReference type="FunFam" id="3.90.1750.10:FF:000025">
    <property type="entry name" value="Putative E3 ubiquitin-protein ligase HECTD3"/>
    <property type="match status" value="1"/>
</dbReference>
<evidence type="ECO:0000256" key="3">
    <source>
        <dbReference type="PROSITE-ProRule" id="PRU00104"/>
    </source>
</evidence>
<feature type="domain" description="DOC" evidence="6">
    <location>
        <begin position="204"/>
        <end position="384"/>
    </location>
</feature>
<dbReference type="InterPro" id="IPR035983">
    <property type="entry name" value="Hect_E3_ubiquitin_ligase"/>
</dbReference>
<proteinExistence type="predicted"/>
<protein>
    <submittedName>
        <fullName evidence="7">HECT domain E3 ubiquitin protein ligase 3</fullName>
    </submittedName>
</protein>
<dbReference type="AlphaFoldDB" id="A0A8C3C9Z5"/>
<evidence type="ECO:0000259" key="6">
    <source>
        <dbReference type="PROSITE" id="PS51284"/>
    </source>
</evidence>
<sequence length="897" mass="101693">MRAGGEAPHQVLGRLRFLLQCSECFRRARALPAALCYVPREVQYKICKDPAAATATAAARSLLSVWDSPGPARGGKRAARATIEVRKGGCLRATGEEYCNGAGLWVKLSKEQLEEYKSGCDLEEGWVLVCKHAEGGDRLVPVESTERIQRQQQLFGVDYKPVIRWEQVVDLTYSLRLGAKPKPMEQDEAAVERLRFVPPTWTYECDEDLVHFLYDHIGKEDENLGSVKQYVDSIDVSSYTEDFNVSCLTDSHADTYWESDGSQGQHWVRLNMKKGTIVKKLLLTVDTTDENFMPKRVAVYGGEGDNLKKLNDVGIDESYIGDVCVLEDMTTHLPVIEIRIVECRDDGIDVRLRGIKIKSSRQRDLGLSADMFQLANLVRYPRLEGTDPDLLYRRAVLIQRFIKLLDSVLHHLVPAWDHTIGTFSKLKHIKQFLLLSKRRTALITQCLKDSETSKPNFMPRLYINRRLAMEHRDNPALDPSCKNAVFTQVYEGLKPSDKFEKPLDYRWPLRYDQWWECKFIAEGIIDQGGGFRDSLADMSEELCPSSADTPVPLPFFVRTSNQGNSTGEARDMYVPNPSCKDFPKYEWIGQIMGAALRGKEFLVLALPGFVWKQLTGEEVSWSKDFPAVDSVLVKLLEVMEVMDKDTFEFKFGNELTYTTVRSDQRMVELIPNGSSTVVRYEDRKEFIRLVQKARLEESKEQVAALRAGLLRVVPQAVLDLLTWQQLERKVCGNPELTVDDVKTFITFEDLNSDDPRIRTFLEALSNFTSGERPRASPPGRDVPSPRSIPPGGDPKPVPCPSPEDLSRFLKFVTGRSRLPVQILVYPDRSGTEQLDVMPQASTCSCTLYLPNYSSAQTCEELLRYAVYNCMSIDTDTDEPSGLEVAIESPELWRHFVQ</sequence>
<feature type="region of interest" description="Disordered" evidence="4">
    <location>
        <begin position="768"/>
        <end position="800"/>
    </location>
</feature>
<dbReference type="Gene3D" id="3.90.1750.10">
    <property type="entry name" value="Hect, E3 ligase catalytic domains"/>
    <property type="match status" value="1"/>
</dbReference>
<evidence type="ECO:0000256" key="4">
    <source>
        <dbReference type="SAM" id="MobiDB-lite"/>
    </source>
</evidence>
<dbReference type="InterPro" id="IPR042469">
    <property type="entry name" value="HECTD3"/>
</dbReference>
<dbReference type="InterPro" id="IPR000569">
    <property type="entry name" value="HECT_dom"/>
</dbReference>
<feature type="active site" description="Glycyl thioester intermediate" evidence="3">
    <location>
        <position position="843"/>
    </location>
</feature>
<dbReference type="Ensembl" id="ENSCMMT00000019179.1">
    <property type="protein sequence ID" value="ENSCMMP00000017442.1"/>
    <property type="gene ID" value="ENSCMMG00000011091.1"/>
</dbReference>
<feature type="compositionally biased region" description="Pro residues" evidence="4">
    <location>
        <begin position="786"/>
        <end position="800"/>
    </location>
</feature>
<reference evidence="7" key="3">
    <citation type="submission" date="2025-09" db="UniProtKB">
        <authorList>
            <consortium name="Ensembl"/>
        </authorList>
    </citation>
    <scope>IDENTIFICATION</scope>
</reference>
<evidence type="ECO:0000256" key="1">
    <source>
        <dbReference type="ARBA" id="ARBA00022679"/>
    </source>
</evidence>
<dbReference type="CDD" id="cd08666">
    <property type="entry name" value="APC10-HECTD3"/>
    <property type="match status" value="1"/>
</dbReference>
<dbReference type="InterPro" id="IPR004939">
    <property type="entry name" value="APC_su10/DOC_dom"/>
</dbReference>
<dbReference type="Pfam" id="PF00632">
    <property type="entry name" value="HECT"/>
    <property type="match status" value="2"/>
</dbReference>
<evidence type="ECO:0000313" key="8">
    <source>
        <dbReference type="Proteomes" id="UP000694556"/>
    </source>
</evidence>
<dbReference type="Gene3D" id="3.30.2160.10">
    <property type="entry name" value="Hect, E3 ligase catalytic domain"/>
    <property type="match status" value="1"/>
</dbReference>
<dbReference type="PANTHER" id="PTHR46654">
    <property type="entry name" value="E3 UBIQUITIN-PROTEIN LIGASE HECTD3"/>
    <property type="match status" value="1"/>
</dbReference>